<dbReference type="EC" id="2.4.2.31" evidence="9"/>
<evidence type="ECO:0000256" key="2">
    <source>
        <dbReference type="ARBA" id="ARBA00022676"/>
    </source>
</evidence>
<keyword evidence="6 8" id="KW-0802">TPR repeat</keyword>
<dbReference type="SMART" id="SM00671">
    <property type="entry name" value="SEL1"/>
    <property type="match status" value="7"/>
</dbReference>
<protein>
    <recommendedName>
        <fullName evidence="9">NAD(P)(+)--arginine ADP-ribosyltransferase</fullName>
        <ecNumber evidence="9">2.4.2.31</ecNumber>
    </recommendedName>
    <alternativeName>
        <fullName evidence="9">Mono(ADP-ribosyl)transferase</fullName>
    </alternativeName>
</protein>
<dbReference type="GO" id="GO:0106274">
    <property type="term" value="F:NAD+-protein-arginine ADP-ribosyltransferase activity"/>
    <property type="evidence" value="ECO:0007669"/>
    <property type="project" value="UniProtKB-EC"/>
</dbReference>
<dbReference type="GO" id="GO:0016779">
    <property type="term" value="F:nucleotidyltransferase activity"/>
    <property type="evidence" value="ECO:0007669"/>
    <property type="project" value="UniProtKB-KW"/>
</dbReference>
<dbReference type="PANTHER" id="PTHR45641">
    <property type="entry name" value="TETRATRICOPEPTIDE REPEAT PROTEIN (AFU_ORTHOLOGUE AFUA_6G03870)"/>
    <property type="match status" value="1"/>
</dbReference>
<comment type="catalytic activity">
    <reaction evidence="7 9">
        <text>L-arginyl-[protein] + NAD(+) = N(omega)-(ADP-D-ribosyl)-L-arginyl-[protein] + nicotinamide + H(+)</text>
        <dbReference type="Rhea" id="RHEA:19149"/>
        <dbReference type="Rhea" id="RHEA-COMP:10532"/>
        <dbReference type="Rhea" id="RHEA-COMP:15087"/>
        <dbReference type="ChEBI" id="CHEBI:15378"/>
        <dbReference type="ChEBI" id="CHEBI:17154"/>
        <dbReference type="ChEBI" id="CHEBI:29965"/>
        <dbReference type="ChEBI" id="CHEBI:57540"/>
        <dbReference type="ChEBI" id="CHEBI:142554"/>
        <dbReference type="EC" id="2.4.2.31"/>
    </reaction>
</comment>
<feature type="repeat" description="TPR" evidence="8">
    <location>
        <begin position="885"/>
        <end position="918"/>
    </location>
</feature>
<keyword evidence="9" id="KW-0520">NAD</keyword>
<feature type="repeat" description="TPR" evidence="8">
    <location>
        <begin position="459"/>
        <end position="492"/>
    </location>
</feature>
<dbReference type="InterPro" id="IPR011990">
    <property type="entry name" value="TPR-like_helical_dom_sf"/>
</dbReference>
<evidence type="ECO:0000256" key="7">
    <source>
        <dbReference type="ARBA" id="ARBA00047597"/>
    </source>
</evidence>
<dbReference type="Gene3D" id="1.25.40.10">
    <property type="entry name" value="Tetratricopeptide repeat domain"/>
    <property type="match status" value="4"/>
</dbReference>
<evidence type="ECO:0000256" key="5">
    <source>
        <dbReference type="ARBA" id="ARBA00022737"/>
    </source>
</evidence>
<evidence type="ECO:0000313" key="11">
    <source>
        <dbReference type="EMBL" id="CAF0731577.1"/>
    </source>
</evidence>
<comment type="similarity">
    <text evidence="1 9">Belongs to the Arg-specific ADP-ribosyltransferase family.</text>
</comment>
<sequence>MGAHKSKEKLTTTSNSTASSNIRRSRQRTAQNYLLVWVDASIDETNKDCQDILAQLKNVVNDVNLCTQPDQCIQVLNHFDRERAFVITSGSLGQHLVPEIHDMPHLDAIYIFCGDKSRHQEWTQNWTKIKGVQTNIKEICQALQLAVKQCDQDSIAVSFLTVNEMASADNLNQLEPTFMYTQIFKEILLDIDYDRKAIKYLAACCREIFSGNTIELQVINEFERDYDPRQAIWWYTRECFTYKMLNQALRTLDADIIINMGFFLRDVHQKIQQLYKQQVSTYERKPFLLYRGQGLMKSDFEKLQKTKGGLISFNNFLSTSKTKDVSLGFAQGASAQPNKVGILFIMCIDPCIKSTPFASIKEESYFKEEEEILFSMHTVFRVIAIEQMDNKNQLYQVELQLTSDDDQQLRLLTDRIRKEGDGTGWQRVGKLLLEIGQFNKAEELYNVLLEQTSSEGEKAHYYVSLGIVQYQKGDYEKSIWYYEQALQIEQKTLPSNHPNLASSYNNIGSTYVNMREYSKALSYFEKALEIKQKTLPLNQPKLATSYNNIGSTYFNIGEHWKALSSHEEALKIRQKTLPSNHPLLATSYTNLGQGLMKSDFEKLQKTKGGLISFNNFLSTSKTKDVSLGFAQGASAQPNKVGILFIMSIDPCIKSTPFASIKEESYFKEEEEILFSMHTVFRVVAIKQMDNKNQLYQVELQLTSDDDQQLRLLTDRIRKEGDGTGWQRVGKLLLKIGQFNKAEELYNVLLEQTSGEDEKAHYYVSLGIVQYQKGDYEKSIWYYEQALQIEQKALPSNHPNLASSYNNIGSTYVNMGEYSKALSYFEKALEIKRKTLPLNQPKLATSYNNIGSTYFNMGEYSKALSYFEKALEIKRKTLPSNHPDLATSYYSIGLVYNDIGEQSKALSSHEEALKIRQKTLPSNHPDLAISYTNLGNVYVNMEEYSKALSYYEQGLEIQEKTLPASHPDLATSYNNIGIVYEKMKENSKALSFFEKAVEIHQKTGPSNHPELASPYNNIAKVYYNMKNYSKALSYYERALTIWQGALPPNHPNIQNVKKSIEIVKEMIKNS</sequence>
<gene>
    <name evidence="11" type="ORF">JYZ213_LOCUS1246</name>
</gene>
<evidence type="ECO:0000256" key="3">
    <source>
        <dbReference type="ARBA" id="ARBA00022679"/>
    </source>
</evidence>
<keyword evidence="9" id="KW-0521">NADP</keyword>
<dbReference type="PANTHER" id="PTHR45641:SF1">
    <property type="entry name" value="AAA+ ATPASE DOMAIN-CONTAINING PROTEIN"/>
    <property type="match status" value="1"/>
</dbReference>
<dbReference type="SUPFAM" id="SSF56399">
    <property type="entry name" value="ADP-ribosylation"/>
    <property type="match status" value="2"/>
</dbReference>
<evidence type="ECO:0000256" key="1">
    <source>
        <dbReference type="ARBA" id="ARBA00009558"/>
    </source>
</evidence>
<dbReference type="EMBL" id="CAJNOG010000005">
    <property type="protein sequence ID" value="CAF0731577.1"/>
    <property type="molecule type" value="Genomic_DNA"/>
</dbReference>
<keyword evidence="2 9" id="KW-0328">Glycosyltransferase</keyword>
<dbReference type="PROSITE" id="PS51996">
    <property type="entry name" value="TR_MART"/>
    <property type="match status" value="1"/>
</dbReference>
<dbReference type="PROSITE" id="PS50293">
    <property type="entry name" value="TPR_REGION"/>
    <property type="match status" value="8"/>
</dbReference>
<comment type="caution">
    <text evidence="11">The sequence shown here is derived from an EMBL/GenBank/DDBJ whole genome shotgun (WGS) entry which is preliminary data.</text>
</comment>
<feature type="region of interest" description="Disordered" evidence="10">
    <location>
        <begin position="1"/>
        <end position="24"/>
    </location>
</feature>
<feature type="repeat" description="TPR" evidence="8">
    <location>
        <begin position="969"/>
        <end position="1002"/>
    </location>
</feature>
<dbReference type="PROSITE" id="PS50005">
    <property type="entry name" value="TPR"/>
    <property type="match status" value="10"/>
</dbReference>
<feature type="repeat" description="TPR" evidence="8">
    <location>
        <begin position="843"/>
        <end position="876"/>
    </location>
</feature>
<evidence type="ECO:0000256" key="4">
    <source>
        <dbReference type="ARBA" id="ARBA00022695"/>
    </source>
</evidence>
<dbReference type="SMART" id="SM00028">
    <property type="entry name" value="TPR"/>
    <property type="match status" value="12"/>
</dbReference>
<reference evidence="11" key="1">
    <citation type="submission" date="2021-02" db="EMBL/GenBank/DDBJ databases">
        <authorList>
            <person name="Nowell W R."/>
        </authorList>
    </citation>
    <scope>NUCLEOTIDE SEQUENCE</scope>
</reference>
<name>A0A813N9J6_9BILA</name>
<dbReference type="Proteomes" id="UP000663845">
    <property type="component" value="Unassembled WGS sequence"/>
</dbReference>
<dbReference type="Pfam" id="PF00515">
    <property type="entry name" value="TPR_1"/>
    <property type="match status" value="1"/>
</dbReference>
<dbReference type="InterPro" id="IPR019734">
    <property type="entry name" value="TPR_rpt"/>
</dbReference>
<keyword evidence="5" id="KW-0677">Repeat</keyword>
<evidence type="ECO:0000256" key="9">
    <source>
        <dbReference type="RuleBase" id="RU361228"/>
    </source>
</evidence>
<organism evidence="11 12">
    <name type="scientific">Adineta steineri</name>
    <dbReference type="NCBI Taxonomy" id="433720"/>
    <lineage>
        <taxon>Eukaryota</taxon>
        <taxon>Metazoa</taxon>
        <taxon>Spiralia</taxon>
        <taxon>Gnathifera</taxon>
        <taxon>Rotifera</taxon>
        <taxon>Eurotatoria</taxon>
        <taxon>Bdelloidea</taxon>
        <taxon>Adinetida</taxon>
        <taxon>Adinetidae</taxon>
        <taxon>Adineta</taxon>
    </lineage>
</organism>
<feature type="repeat" description="TPR" evidence="8">
    <location>
        <begin position="801"/>
        <end position="834"/>
    </location>
</feature>
<feature type="repeat" description="TPR" evidence="8">
    <location>
        <begin position="501"/>
        <end position="534"/>
    </location>
</feature>
<accession>A0A813N9J6</accession>
<feature type="repeat" description="TPR" evidence="8">
    <location>
        <begin position="759"/>
        <end position="792"/>
    </location>
</feature>
<evidence type="ECO:0000256" key="6">
    <source>
        <dbReference type="ARBA" id="ARBA00022803"/>
    </source>
</evidence>
<dbReference type="AlphaFoldDB" id="A0A813N9J6"/>
<dbReference type="Gene3D" id="3.90.176.10">
    <property type="entry name" value="Toxin ADP-ribosyltransferase, Chain A, domain 1"/>
    <property type="match status" value="1"/>
</dbReference>
<dbReference type="SUPFAM" id="SSF48452">
    <property type="entry name" value="TPR-like"/>
    <property type="match status" value="1"/>
</dbReference>
<keyword evidence="3 9" id="KW-0808">Transferase</keyword>
<dbReference type="Pfam" id="PF01129">
    <property type="entry name" value="ART"/>
    <property type="match status" value="1"/>
</dbReference>
<keyword evidence="4" id="KW-0548">Nucleotidyltransferase</keyword>
<feature type="repeat" description="TPR" evidence="8">
    <location>
        <begin position="927"/>
        <end position="960"/>
    </location>
</feature>
<feature type="repeat" description="TPR" evidence="8">
    <location>
        <begin position="1011"/>
        <end position="1044"/>
    </location>
</feature>
<dbReference type="InterPro" id="IPR006597">
    <property type="entry name" value="Sel1-like"/>
</dbReference>
<evidence type="ECO:0000256" key="8">
    <source>
        <dbReference type="PROSITE-ProRule" id="PRU00339"/>
    </source>
</evidence>
<dbReference type="InterPro" id="IPR000768">
    <property type="entry name" value="ART"/>
</dbReference>
<proteinExistence type="inferred from homology"/>
<evidence type="ECO:0000256" key="10">
    <source>
        <dbReference type="SAM" id="MobiDB-lite"/>
    </source>
</evidence>
<feature type="repeat" description="TPR" evidence="8">
    <location>
        <begin position="543"/>
        <end position="576"/>
    </location>
</feature>
<evidence type="ECO:0000313" key="12">
    <source>
        <dbReference type="Proteomes" id="UP000663845"/>
    </source>
</evidence>
<dbReference type="Pfam" id="PF13424">
    <property type="entry name" value="TPR_12"/>
    <property type="match status" value="5"/>
</dbReference>
<feature type="compositionally biased region" description="Low complexity" evidence="10">
    <location>
        <begin position="11"/>
        <end position="21"/>
    </location>
</feature>